<dbReference type="Gene3D" id="3.60.130.10">
    <property type="entry name" value="Clavaminate synthase-like"/>
    <property type="match status" value="1"/>
</dbReference>
<dbReference type="AlphaFoldDB" id="A0A6G9YE55"/>
<evidence type="ECO:0000256" key="4">
    <source>
        <dbReference type="ARBA" id="ARBA00023004"/>
    </source>
</evidence>
<evidence type="ECO:0000256" key="3">
    <source>
        <dbReference type="ARBA" id="ARBA00023002"/>
    </source>
</evidence>
<dbReference type="PIRSF" id="PIRSF019543">
    <property type="entry name" value="Clavaminate_syn"/>
    <property type="match status" value="1"/>
</dbReference>
<evidence type="ECO:0000256" key="5">
    <source>
        <dbReference type="PIRSR" id="PIRSR019543-2"/>
    </source>
</evidence>
<evidence type="ECO:0000256" key="1">
    <source>
        <dbReference type="ARBA" id="ARBA00008425"/>
    </source>
</evidence>
<evidence type="ECO:0000256" key="2">
    <source>
        <dbReference type="ARBA" id="ARBA00022723"/>
    </source>
</evidence>
<dbReference type="InterPro" id="IPR042098">
    <property type="entry name" value="TauD-like_sf"/>
</dbReference>
<feature type="binding site" evidence="5">
    <location>
        <position position="151"/>
    </location>
    <ligand>
        <name>Fe cation</name>
        <dbReference type="ChEBI" id="CHEBI:24875"/>
    </ligand>
</feature>
<sequence length="319" mass="33990">MIPGLTSGEVVALTEPETAHVWDSALRAAYKQADPAESAADLIADLPRRLIAALLRFRAVGTTHNALLLRGMCGDLAELPTTPATVTPGALPPTVGAAELLLLAVSLLLGEPFTFRGLYDGRLVQHVIPVPGHESAQSSAGSASMLQWHVEDGFTDDRCHYFGLLCLRGHPGAVTMLAPARNLDLAADVAAVLREPRFMIAADIAHDGPCHTAPVIGPVLTGPDTDPEICFDAIYQQPADPADRPAAAALTALSAALDRATIGHELRPGDVLVADNRRIVHGRTLFHPRYDGFDRWLLRAMTSASIEAQRRRGSVRLVG</sequence>
<evidence type="ECO:0000313" key="7">
    <source>
        <dbReference type="EMBL" id="QIS11468.1"/>
    </source>
</evidence>
<reference evidence="7 8" key="1">
    <citation type="journal article" date="2019" name="ACS Chem. Biol.">
        <title>Identification and Mobilization of a Cryptic Antibiotic Biosynthesis Gene Locus from a Human-Pathogenic Nocardia Isolate.</title>
        <authorList>
            <person name="Herisse M."/>
            <person name="Ishida K."/>
            <person name="Porter J.L."/>
            <person name="Howden B."/>
            <person name="Hertweck C."/>
            <person name="Stinear T.P."/>
            <person name="Pidot S.J."/>
        </authorList>
    </citation>
    <scope>NUCLEOTIDE SEQUENCE [LARGE SCALE GENOMIC DNA]</scope>
    <source>
        <strain evidence="7 8">AUSMDU00012717</strain>
    </source>
</reference>
<dbReference type="GO" id="GO:0016491">
    <property type="term" value="F:oxidoreductase activity"/>
    <property type="evidence" value="ECO:0007669"/>
    <property type="project" value="UniProtKB-KW"/>
</dbReference>
<proteinExistence type="inferred from homology"/>
<dbReference type="InterPro" id="IPR014503">
    <property type="entry name" value="Clavaminate_syn-like"/>
</dbReference>
<dbReference type="EMBL" id="CP046172">
    <property type="protein sequence ID" value="QIS11468.1"/>
    <property type="molecule type" value="Genomic_DNA"/>
</dbReference>
<accession>A0A6G9YE55</accession>
<keyword evidence="2 5" id="KW-0479">Metal-binding</keyword>
<protein>
    <recommendedName>
        <fullName evidence="6">TauD/TfdA-like domain-containing protein</fullName>
    </recommendedName>
</protein>
<keyword evidence="8" id="KW-1185">Reference proteome</keyword>
<dbReference type="RefSeq" id="WP_167474272.1">
    <property type="nucleotide sequence ID" value="NZ_CP046172.1"/>
</dbReference>
<dbReference type="Pfam" id="PF02668">
    <property type="entry name" value="TauD"/>
    <property type="match status" value="1"/>
</dbReference>
<keyword evidence="3" id="KW-0560">Oxidoreductase</keyword>
<keyword evidence="4 5" id="KW-0408">Iron</keyword>
<comment type="similarity">
    <text evidence="1">Belongs to the clavaminate synthase family.</text>
</comment>
<feature type="binding site" evidence="5">
    <location>
        <position position="149"/>
    </location>
    <ligand>
        <name>Fe cation</name>
        <dbReference type="ChEBI" id="CHEBI:24875"/>
    </ligand>
</feature>
<name>A0A6G9YE55_9NOCA</name>
<gene>
    <name evidence="7" type="ORF">F5544_17970</name>
</gene>
<dbReference type="KEGG" id="nah:F5544_17970"/>
<organism evidence="7 8">
    <name type="scientific">Nocardia arthritidis</name>
    <dbReference type="NCBI Taxonomy" id="228602"/>
    <lineage>
        <taxon>Bacteria</taxon>
        <taxon>Bacillati</taxon>
        <taxon>Actinomycetota</taxon>
        <taxon>Actinomycetes</taxon>
        <taxon>Mycobacteriales</taxon>
        <taxon>Nocardiaceae</taxon>
        <taxon>Nocardia</taxon>
    </lineage>
</organism>
<dbReference type="Proteomes" id="UP000503540">
    <property type="component" value="Chromosome"/>
</dbReference>
<feature type="domain" description="TauD/TfdA-like" evidence="6">
    <location>
        <begin position="204"/>
        <end position="301"/>
    </location>
</feature>
<evidence type="ECO:0000259" key="6">
    <source>
        <dbReference type="Pfam" id="PF02668"/>
    </source>
</evidence>
<dbReference type="GO" id="GO:0005506">
    <property type="term" value="F:iron ion binding"/>
    <property type="evidence" value="ECO:0007669"/>
    <property type="project" value="InterPro"/>
</dbReference>
<dbReference type="InterPro" id="IPR003819">
    <property type="entry name" value="TauD/TfdA-like"/>
</dbReference>
<dbReference type="SUPFAM" id="SSF51197">
    <property type="entry name" value="Clavaminate synthase-like"/>
    <property type="match status" value="1"/>
</dbReference>
<evidence type="ECO:0000313" key="8">
    <source>
        <dbReference type="Proteomes" id="UP000503540"/>
    </source>
</evidence>